<reference evidence="2" key="1">
    <citation type="journal article" date="2013" name="Environ. Microbiol.">
        <title>Microbiota from the distal guts of lean and obese adolescents exhibit partial functional redundancy besides clear differences in community structure.</title>
        <authorList>
            <person name="Ferrer M."/>
            <person name="Ruiz A."/>
            <person name="Lanza F."/>
            <person name="Haange S.B."/>
            <person name="Oberbach A."/>
            <person name="Till H."/>
            <person name="Bargiela R."/>
            <person name="Campoy C."/>
            <person name="Segura M.T."/>
            <person name="Richter M."/>
            <person name="von Bergen M."/>
            <person name="Seifert J."/>
            <person name="Suarez A."/>
        </authorList>
    </citation>
    <scope>NUCLEOTIDE SEQUENCE</scope>
</reference>
<dbReference type="GO" id="GO:0003677">
    <property type="term" value="F:DNA binding"/>
    <property type="evidence" value="ECO:0007669"/>
    <property type="project" value="InterPro"/>
</dbReference>
<dbReference type="Pfam" id="PF02368">
    <property type="entry name" value="Big_2"/>
    <property type="match status" value="1"/>
</dbReference>
<dbReference type="InterPro" id="IPR008964">
    <property type="entry name" value="Invasin/intimin_cell_adhesion"/>
</dbReference>
<dbReference type="SMART" id="SM00635">
    <property type="entry name" value="BID_2"/>
    <property type="match status" value="1"/>
</dbReference>
<name>K1RFE5_9ZZZZ</name>
<comment type="caution">
    <text evidence="2">The sequence shown here is derived from an EMBL/GenBank/DDBJ whole genome shotgun (WGS) entry which is preliminary data.</text>
</comment>
<dbReference type="PROSITE" id="PS50937">
    <property type="entry name" value="HTH_MERR_2"/>
    <property type="match status" value="1"/>
</dbReference>
<protein>
    <submittedName>
        <fullName evidence="2">Protein containing Bacterial Ig-like, group 2 domain protein</fullName>
    </submittedName>
</protein>
<evidence type="ECO:0000259" key="1">
    <source>
        <dbReference type="PROSITE" id="PS50937"/>
    </source>
</evidence>
<dbReference type="CDD" id="cd00592">
    <property type="entry name" value="HTH_MerR-like"/>
    <property type="match status" value="1"/>
</dbReference>
<feature type="domain" description="HTH merR-type" evidence="1">
    <location>
        <begin position="210"/>
        <end position="235"/>
    </location>
</feature>
<dbReference type="GO" id="GO:0006355">
    <property type="term" value="P:regulation of DNA-templated transcription"/>
    <property type="evidence" value="ECO:0007669"/>
    <property type="project" value="InterPro"/>
</dbReference>
<evidence type="ECO:0000313" key="2">
    <source>
        <dbReference type="EMBL" id="EKC47422.1"/>
    </source>
</evidence>
<dbReference type="InterPro" id="IPR003343">
    <property type="entry name" value="Big_2"/>
</dbReference>
<proteinExistence type="predicted"/>
<dbReference type="Gene3D" id="2.60.40.1080">
    <property type="match status" value="1"/>
</dbReference>
<accession>K1RFE5</accession>
<dbReference type="EMBL" id="AJWZ01010800">
    <property type="protein sequence ID" value="EKC47422.1"/>
    <property type="molecule type" value="Genomic_DNA"/>
</dbReference>
<feature type="non-terminal residue" evidence="2">
    <location>
        <position position="235"/>
    </location>
</feature>
<dbReference type="InterPro" id="IPR000551">
    <property type="entry name" value="MerR-type_HTH_dom"/>
</dbReference>
<dbReference type="AlphaFoldDB" id="K1RFE5"/>
<gene>
    <name evidence="2" type="ORF">OBE_15721</name>
</gene>
<organism evidence="2">
    <name type="scientific">human gut metagenome</name>
    <dbReference type="NCBI Taxonomy" id="408170"/>
    <lineage>
        <taxon>unclassified sequences</taxon>
        <taxon>metagenomes</taxon>
        <taxon>organismal metagenomes</taxon>
    </lineage>
</organism>
<dbReference type="SUPFAM" id="SSF49373">
    <property type="entry name" value="Invasin/intimin cell-adhesion fragments"/>
    <property type="match status" value="1"/>
</dbReference>
<sequence>YRDIQKRIKKKKAKITVTVVKKVTSVAIEKPKNQLYVGNSLTLKATVKPASGSYKKVTWSSSDKKIATVTKAGVVKGIKAGNVTIKATSVEGRQKKASLKMTVMATNSVGIASVEVLSNDVVRVSLDKAKALTNKQFKIEGKRYSYGTYNRTYSVSNIRNYDNRTYDIKLTDDYSVEKDSYVRVTISDLPGNGVKTMEAQLLNEIINEVGMTKRAVKYYEEKGLLSVDKDNNGYR</sequence>
<feature type="non-terminal residue" evidence="2">
    <location>
        <position position="1"/>
    </location>
</feature>